<dbReference type="RefSeq" id="WP_114189115.1">
    <property type="nucleotide sequence ID" value="NZ_BJYU01000186.1"/>
</dbReference>
<evidence type="ECO:0000313" key="1">
    <source>
        <dbReference type="EMBL" id="GEO18376.1"/>
    </source>
</evidence>
<reference evidence="1 2" key="1">
    <citation type="submission" date="2019-07" db="EMBL/GenBank/DDBJ databases">
        <title>Whole genome shotgun sequence of Microvirga aerophila NBRC 106136.</title>
        <authorList>
            <person name="Hosoyama A."/>
            <person name="Uohara A."/>
            <person name="Ohji S."/>
            <person name="Ichikawa N."/>
        </authorList>
    </citation>
    <scope>NUCLEOTIDE SEQUENCE [LARGE SCALE GENOMIC DNA]</scope>
    <source>
        <strain evidence="1 2">NBRC 106136</strain>
    </source>
</reference>
<proteinExistence type="predicted"/>
<keyword evidence="2" id="KW-1185">Reference proteome</keyword>
<dbReference type="EMBL" id="BJYU01000186">
    <property type="protein sequence ID" value="GEO18376.1"/>
    <property type="molecule type" value="Genomic_DNA"/>
</dbReference>
<sequence>MLSKILIAIVFAAVSAYGVLLSWGTVALDSVGARAIEASGDAAADGLSLSRQLAPWLSVPGLQAMARQVDIQLAAGGSFDELQNKVEQSLRLTPAASADWLLLAQIKLARGSHHWPSIRRWNTRLSQAAMNWPR</sequence>
<protein>
    <submittedName>
        <fullName evidence="1">Uncharacterized protein</fullName>
    </submittedName>
</protein>
<name>A0A512C2D7_9HYPH</name>
<dbReference type="Proteomes" id="UP000321085">
    <property type="component" value="Unassembled WGS sequence"/>
</dbReference>
<evidence type="ECO:0000313" key="2">
    <source>
        <dbReference type="Proteomes" id="UP000321085"/>
    </source>
</evidence>
<accession>A0A512C2D7</accession>
<gene>
    <name evidence="1" type="ORF">MAE02_60720</name>
</gene>
<comment type="caution">
    <text evidence="1">The sequence shown here is derived from an EMBL/GenBank/DDBJ whole genome shotgun (WGS) entry which is preliminary data.</text>
</comment>
<organism evidence="1 2">
    <name type="scientific">Microvirga aerophila</name>
    <dbReference type="NCBI Taxonomy" id="670291"/>
    <lineage>
        <taxon>Bacteria</taxon>
        <taxon>Pseudomonadati</taxon>
        <taxon>Pseudomonadota</taxon>
        <taxon>Alphaproteobacteria</taxon>
        <taxon>Hyphomicrobiales</taxon>
        <taxon>Methylobacteriaceae</taxon>
        <taxon>Microvirga</taxon>
    </lineage>
</organism>
<dbReference type="AlphaFoldDB" id="A0A512C2D7"/>